<dbReference type="EMBL" id="CP012747">
    <property type="protein sequence ID" value="ALL69269.1"/>
    <property type="molecule type" value="Genomic_DNA"/>
</dbReference>
<accession>A0A0N7JVI0</accession>
<evidence type="ECO:0000313" key="2">
    <source>
        <dbReference type="EMBL" id="ALL69269.1"/>
    </source>
</evidence>
<feature type="region of interest" description="Disordered" evidence="1">
    <location>
        <begin position="1"/>
        <end position="44"/>
    </location>
</feature>
<sequence length="62" mass="7215">MSRDSIFSGPPARRNPSQKSRRHEPSRPRQSPTRSVTRYKNQAKSKALPINFMRFAYISPLK</sequence>
<evidence type="ECO:0000256" key="1">
    <source>
        <dbReference type="SAM" id="MobiDB-lite"/>
    </source>
</evidence>
<gene>
    <name evidence="2" type="ORF">K788_0007547</name>
</gene>
<organism evidence="2 3">
    <name type="scientific">Paraburkholderia caribensis MBA4</name>
    <dbReference type="NCBI Taxonomy" id="1323664"/>
    <lineage>
        <taxon>Bacteria</taxon>
        <taxon>Pseudomonadati</taxon>
        <taxon>Pseudomonadota</taxon>
        <taxon>Betaproteobacteria</taxon>
        <taxon>Burkholderiales</taxon>
        <taxon>Burkholderiaceae</taxon>
        <taxon>Paraburkholderia</taxon>
    </lineage>
</organism>
<protein>
    <submittedName>
        <fullName evidence="2">Uncharacterized protein</fullName>
    </submittedName>
</protein>
<dbReference type="Proteomes" id="UP000019146">
    <property type="component" value="Chromosome 2"/>
</dbReference>
<name>A0A0N7JVI0_9BURK</name>
<dbReference type="AlphaFoldDB" id="A0A0N7JVI0"/>
<feature type="compositionally biased region" description="Polar residues" evidence="1">
    <location>
        <begin position="28"/>
        <end position="44"/>
    </location>
</feature>
<evidence type="ECO:0000313" key="3">
    <source>
        <dbReference type="Proteomes" id="UP000019146"/>
    </source>
</evidence>
<reference evidence="2 3" key="1">
    <citation type="journal article" date="2014" name="Genome Announc.">
        <title>Draft Genome Sequence of the Haloacid-Degrading Burkholderia caribensis Strain MBA4.</title>
        <authorList>
            <person name="Pan Y."/>
            <person name="Kong K.F."/>
            <person name="Tsang J.S."/>
        </authorList>
    </citation>
    <scope>NUCLEOTIDE SEQUENCE [LARGE SCALE GENOMIC DNA]</scope>
    <source>
        <strain evidence="2 3">MBA4</strain>
    </source>
</reference>
<proteinExistence type="predicted"/>
<dbReference type="KEGG" id="bcai:K788_0007547"/>